<comment type="subcellular location">
    <subcellularLocation>
        <location evidence="1">Nucleus</location>
    </subcellularLocation>
</comment>
<feature type="compositionally biased region" description="Basic residues" evidence="7">
    <location>
        <begin position="149"/>
        <end position="159"/>
    </location>
</feature>
<protein>
    <recommendedName>
        <fullName evidence="6">Transcription initiation factor TFIID subunit 13</fullName>
    </recommendedName>
</protein>
<reference evidence="9" key="1">
    <citation type="journal article" date="2014" name="BMC Genomics">
        <title>Genome characteristics reveal the impact of lichenization on lichen-forming fungus Endocarpon pusillum Hedwig (Verrucariales, Ascomycota).</title>
        <authorList>
            <person name="Wang Y.-Y."/>
            <person name="Liu B."/>
            <person name="Zhang X.-Y."/>
            <person name="Zhou Q.-M."/>
            <person name="Zhang T."/>
            <person name="Li H."/>
            <person name="Yu Y.-F."/>
            <person name="Zhang X.-L."/>
            <person name="Hao X.-Y."/>
            <person name="Wang M."/>
            <person name="Wang L."/>
            <person name="Wei J.-C."/>
        </authorList>
    </citation>
    <scope>NUCLEOTIDE SEQUENCE [LARGE SCALE GENOMIC DNA]</scope>
    <source>
        <strain evidence="9">Z07020 / HMAS-L-300199</strain>
    </source>
</reference>
<feature type="region of interest" description="Disordered" evidence="7">
    <location>
        <begin position="143"/>
        <end position="188"/>
    </location>
</feature>
<evidence type="ECO:0000256" key="2">
    <source>
        <dbReference type="ARBA" id="ARBA00023015"/>
    </source>
</evidence>
<dbReference type="HOGENOM" id="CLU_076665_1_1_1"/>
<dbReference type="AlphaFoldDB" id="U1HNT0"/>
<evidence type="ECO:0000256" key="6">
    <source>
        <dbReference type="ARBA" id="ARBA00040136"/>
    </source>
</evidence>
<dbReference type="GeneID" id="19237583"/>
<dbReference type="GO" id="GO:0051123">
    <property type="term" value="P:RNA polymerase II preinitiation complex assembly"/>
    <property type="evidence" value="ECO:0007669"/>
    <property type="project" value="TreeGrafter"/>
</dbReference>
<evidence type="ECO:0000256" key="7">
    <source>
        <dbReference type="SAM" id="MobiDB-lite"/>
    </source>
</evidence>
<name>U1HNT0_ENDPU</name>
<keyword evidence="3" id="KW-0804">Transcription</keyword>
<organism evidence="8 9">
    <name type="scientific">Endocarpon pusillum (strain Z07020 / HMAS-L-300199)</name>
    <name type="common">Lichen-forming fungus</name>
    <dbReference type="NCBI Taxonomy" id="1263415"/>
    <lineage>
        <taxon>Eukaryota</taxon>
        <taxon>Fungi</taxon>
        <taxon>Dikarya</taxon>
        <taxon>Ascomycota</taxon>
        <taxon>Pezizomycotina</taxon>
        <taxon>Eurotiomycetes</taxon>
        <taxon>Chaetothyriomycetidae</taxon>
        <taxon>Verrucariales</taxon>
        <taxon>Verrucariaceae</taxon>
        <taxon>Endocarpon</taxon>
    </lineage>
</organism>
<evidence type="ECO:0000256" key="3">
    <source>
        <dbReference type="ARBA" id="ARBA00023163"/>
    </source>
</evidence>
<feature type="compositionally biased region" description="Gly residues" evidence="7">
    <location>
        <begin position="167"/>
        <end position="177"/>
    </location>
</feature>
<proteinExistence type="inferred from homology"/>
<dbReference type="SUPFAM" id="SSF47113">
    <property type="entry name" value="Histone-fold"/>
    <property type="match status" value="1"/>
</dbReference>
<dbReference type="GO" id="GO:0005669">
    <property type="term" value="C:transcription factor TFIID complex"/>
    <property type="evidence" value="ECO:0007669"/>
    <property type="project" value="TreeGrafter"/>
</dbReference>
<dbReference type="RefSeq" id="XP_007803722.1">
    <property type="nucleotide sequence ID" value="XM_007805531.1"/>
</dbReference>
<dbReference type="PANTHER" id="PTHR11380:SF5">
    <property type="entry name" value="TRANSCRIPTION INITIATION FACTOR TFIID SUBUNIT 13"/>
    <property type="match status" value="1"/>
</dbReference>
<evidence type="ECO:0000256" key="5">
    <source>
        <dbReference type="ARBA" id="ARBA00038392"/>
    </source>
</evidence>
<accession>U1HNT0</accession>
<gene>
    <name evidence="8" type="ORF">EPUS_02530</name>
</gene>
<dbReference type="InterPro" id="IPR003195">
    <property type="entry name" value="TFIID_TAF13"/>
</dbReference>
<evidence type="ECO:0000313" key="8">
    <source>
        <dbReference type="EMBL" id="ERF70664.1"/>
    </source>
</evidence>
<evidence type="ECO:0000313" key="9">
    <source>
        <dbReference type="Proteomes" id="UP000019373"/>
    </source>
</evidence>
<dbReference type="GO" id="GO:0046982">
    <property type="term" value="F:protein heterodimerization activity"/>
    <property type="evidence" value="ECO:0007669"/>
    <property type="project" value="InterPro"/>
</dbReference>
<comment type="similarity">
    <text evidence="5">Belongs to the TAF13 family.</text>
</comment>
<dbReference type="PANTHER" id="PTHR11380">
    <property type="entry name" value="TRANSCRIPTION INITIATION FACTOR TFIID/SUPT3-RELATED"/>
    <property type="match status" value="1"/>
</dbReference>
<keyword evidence="2" id="KW-0805">Transcription regulation</keyword>
<dbReference type="OrthoDB" id="10266074at2759"/>
<keyword evidence="4" id="KW-0539">Nucleus</keyword>
<dbReference type="Proteomes" id="UP000019373">
    <property type="component" value="Unassembled WGS sequence"/>
</dbReference>
<dbReference type="eggNOG" id="KOG3901">
    <property type="taxonomic scope" value="Eukaryota"/>
</dbReference>
<keyword evidence="9" id="KW-1185">Reference proteome</keyword>
<dbReference type="OMA" id="ETCHNAV"/>
<dbReference type="EMBL" id="KE721301">
    <property type="protein sequence ID" value="ERF70664.1"/>
    <property type="molecule type" value="Genomic_DNA"/>
</dbReference>
<dbReference type="Gene3D" id="1.10.20.10">
    <property type="entry name" value="Histone, subunit A"/>
    <property type="match status" value="1"/>
</dbReference>
<dbReference type="InterPro" id="IPR009072">
    <property type="entry name" value="Histone-fold"/>
</dbReference>
<dbReference type="Pfam" id="PF02269">
    <property type="entry name" value="TFIID-18kDa"/>
    <property type="match status" value="1"/>
</dbReference>
<evidence type="ECO:0000256" key="1">
    <source>
        <dbReference type="ARBA" id="ARBA00004123"/>
    </source>
</evidence>
<sequence>MEPRARAARLKGQLNFPEDLKQLLHAFGAPSPPGSPPDQVPEPYPETLRVLDEILTDFIIEICHTAVAVASYSGRQKLKVDDFRFVMRKDPIKLGRMQQMYMTGKDISKDRKAFDAIGMGGAGAAGGKVAVGALVVFAEMGGEEGTGRGKGRGRGRKRKVVDQPDGAGDGDGAGEEGTAGKRARSDAG</sequence>
<evidence type="ECO:0000256" key="4">
    <source>
        <dbReference type="ARBA" id="ARBA00023242"/>
    </source>
</evidence>